<feature type="coiled-coil region" evidence="1">
    <location>
        <begin position="494"/>
        <end position="521"/>
    </location>
</feature>
<feature type="region of interest" description="Disordered" evidence="2">
    <location>
        <begin position="604"/>
        <end position="639"/>
    </location>
</feature>
<accession>A0A8T0X0V0</accession>
<dbReference type="Proteomes" id="UP000823388">
    <property type="component" value="Chromosome 1N"/>
</dbReference>
<organism evidence="4 5">
    <name type="scientific">Panicum virgatum</name>
    <name type="common">Blackwell switchgrass</name>
    <dbReference type="NCBI Taxonomy" id="38727"/>
    <lineage>
        <taxon>Eukaryota</taxon>
        <taxon>Viridiplantae</taxon>
        <taxon>Streptophyta</taxon>
        <taxon>Embryophyta</taxon>
        <taxon>Tracheophyta</taxon>
        <taxon>Spermatophyta</taxon>
        <taxon>Magnoliopsida</taxon>
        <taxon>Liliopsida</taxon>
        <taxon>Poales</taxon>
        <taxon>Poaceae</taxon>
        <taxon>PACMAD clade</taxon>
        <taxon>Panicoideae</taxon>
        <taxon>Panicodae</taxon>
        <taxon>Paniceae</taxon>
        <taxon>Panicinae</taxon>
        <taxon>Panicum</taxon>
        <taxon>Panicum sect. Hiantes</taxon>
    </lineage>
</organism>
<feature type="transmembrane region" description="Helical" evidence="3">
    <location>
        <begin position="80"/>
        <end position="102"/>
    </location>
</feature>
<sequence>MLGDYRFIHFLRRIIPTNSRKWPGLRPHMKFLYLVGFGLLSPVVLFVGYSPVICFYISLNRLRQQDYGSDGDASKANLRPALNLFYSLTLAQGAIFISVLIFQNGFTAYFRGFIRRHDLNGNVFAGYIEETQVKYMNNQASSETWNFVTYGVGLLDSELQDDFVTGVHALNVLIENGRQLRCLLIGSPRHRIQKLFSALGWRSLKDRKTRGLAARIVAHLASDLHIAEFPGSLESICSLLDTSVHYWDDQEVLNISSERIRRKRRRGLLFTLMRKYRGWKNRNPDSGEGTNGDLLLQGLRILENLALDKRNCAEIWNNSNLVSTVLAPFSNDQFIKDIKTGDAWTNVVDASLRVVVQLMKAPGDIGTKMRQRIAGKGKSVLGPQVVAPESKEVENLLAVLGPEFKSCSRILELQTSAIEALAQLFADESTCISGETRADFIRRTLVIYLTDEKWMEDYLSDRRKRIDEEITNQLMEEDDNPSFLEELCPCLMERKNKKRRKSLQREKMEEAQEAVREHKEVAGKALAMLSMGSESNKDVIMNFKECKIKTIKLFRSTTEPLLEVGINTGCRISAACILKNLCAHSMICYILLQILEELLEVKRGPESHRERRSSRNNCETRRNDIENPPDGSQHGTTQRYLQQPEDRMFQAAMLSLYTTIRTTWMDTEDFASVVVKLVAQKDFVGTLKAVVEENNHATPACLALLKVTCEIVILLIKNGHFINDIKEKLIIDALSESSNIMSGLESCMLFAGLKHDCLGLPVKPLSSALVEQAKLLL</sequence>
<keyword evidence="3" id="KW-0812">Transmembrane</keyword>
<proteinExistence type="predicted"/>
<protein>
    <submittedName>
        <fullName evidence="4">Uncharacterized protein</fullName>
    </submittedName>
</protein>
<name>A0A8T0X0V0_PANVG</name>
<dbReference type="PANTHER" id="PTHR33115">
    <property type="entry name" value="ARM REPEAT SUPERFAMILY PROTEIN"/>
    <property type="match status" value="1"/>
</dbReference>
<dbReference type="AlphaFoldDB" id="A0A8T0X0V0"/>
<evidence type="ECO:0000256" key="2">
    <source>
        <dbReference type="SAM" id="MobiDB-lite"/>
    </source>
</evidence>
<comment type="caution">
    <text evidence="4">The sequence shown here is derived from an EMBL/GenBank/DDBJ whole genome shotgun (WGS) entry which is preliminary data.</text>
</comment>
<keyword evidence="5" id="KW-1185">Reference proteome</keyword>
<evidence type="ECO:0000313" key="4">
    <source>
        <dbReference type="EMBL" id="KAG2650974.1"/>
    </source>
</evidence>
<evidence type="ECO:0000256" key="3">
    <source>
        <dbReference type="SAM" id="Phobius"/>
    </source>
</evidence>
<gene>
    <name evidence="4" type="ORF">PVAP13_1NG207900</name>
</gene>
<evidence type="ECO:0000256" key="1">
    <source>
        <dbReference type="SAM" id="Coils"/>
    </source>
</evidence>
<dbReference type="InterPro" id="IPR016024">
    <property type="entry name" value="ARM-type_fold"/>
</dbReference>
<evidence type="ECO:0000313" key="5">
    <source>
        <dbReference type="Proteomes" id="UP000823388"/>
    </source>
</evidence>
<feature type="transmembrane region" description="Helical" evidence="3">
    <location>
        <begin position="31"/>
        <end position="59"/>
    </location>
</feature>
<dbReference type="PANTHER" id="PTHR33115:SF69">
    <property type="entry name" value="GENOME ASSEMBLY, CHROMOSOME: II"/>
    <property type="match status" value="1"/>
</dbReference>
<keyword evidence="3" id="KW-0472">Membrane</keyword>
<keyword evidence="1" id="KW-0175">Coiled coil</keyword>
<dbReference type="EMBL" id="CM029038">
    <property type="protein sequence ID" value="KAG2650974.1"/>
    <property type="molecule type" value="Genomic_DNA"/>
</dbReference>
<reference evidence="4" key="1">
    <citation type="submission" date="2020-05" db="EMBL/GenBank/DDBJ databases">
        <title>WGS assembly of Panicum virgatum.</title>
        <authorList>
            <person name="Lovell J.T."/>
            <person name="Jenkins J."/>
            <person name="Shu S."/>
            <person name="Juenger T.E."/>
            <person name="Schmutz J."/>
        </authorList>
    </citation>
    <scope>NUCLEOTIDE SEQUENCE</scope>
    <source>
        <strain evidence="4">AP13</strain>
    </source>
</reference>
<dbReference type="SUPFAM" id="SSF48371">
    <property type="entry name" value="ARM repeat"/>
    <property type="match status" value="1"/>
</dbReference>
<keyword evidence="3" id="KW-1133">Transmembrane helix</keyword>